<comment type="similarity">
    <text evidence="4">Belongs to the PPP1R35 family.</text>
</comment>
<dbReference type="EMBL" id="AP028909">
    <property type="protein sequence ID" value="BES88020.1"/>
    <property type="molecule type" value="Genomic_DNA"/>
</dbReference>
<name>A0ABN7AB00_9HEMI</name>
<dbReference type="InterPro" id="IPR029135">
    <property type="entry name" value="PPP1R35_C"/>
</dbReference>
<organism evidence="7 8">
    <name type="scientific">Nesidiocoris tenuis</name>
    <dbReference type="NCBI Taxonomy" id="355587"/>
    <lineage>
        <taxon>Eukaryota</taxon>
        <taxon>Metazoa</taxon>
        <taxon>Ecdysozoa</taxon>
        <taxon>Arthropoda</taxon>
        <taxon>Hexapoda</taxon>
        <taxon>Insecta</taxon>
        <taxon>Pterygota</taxon>
        <taxon>Neoptera</taxon>
        <taxon>Paraneoptera</taxon>
        <taxon>Hemiptera</taxon>
        <taxon>Heteroptera</taxon>
        <taxon>Panheteroptera</taxon>
        <taxon>Cimicomorpha</taxon>
        <taxon>Miridae</taxon>
        <taxon>Dicyphina</taxon>
        <taxon>Nesidiocoris</taxon>
    </lineage>
</organism>
<feature type="compositionally biased region" description="Basic and acidic residues" evidence="5">
    <location>
        <begin position="78"/>
        <end position="99"/>
    </location>
</feature>
<evidence type="ECO:0000256" key="2">
    <source>
        <dbReference type="ARBA" id="ARBA00022490"/>
    </source>
</evidence>
<feature type="domain" description="Protein phosphatase 1 regulatory subunit 35 C-terminal" evidence="6">
    <location>
        <begin position="71"/>
        <end position="171"/>
    </location>
</feature>
<feature type="compositionally biased region" description="Low complexity" evidence="5">
    <location>
        <begin position="47"/>
        <end position="58"/>
    </location>
</feature>
<accession>A0ABN7AB00</accession>
<evidence type="ECO:0000313" key="7">
    <source>
        <dbReference type="EMBL" id="BES88020.1"/>
    </source>
</evidence>
<dbReference type="Pfam" id="PF15503">
    <property type="entry name" value="PPP1R35_C"/>
    <property type="match status" value="1"/>
</dbReference>
<keyword evidence="8" id="KW-1185">Reference proteome</keyword>
<evidence type="ECO:0000256" key="3">
    <source>
        <dbReference type="ARBA" id="ARBA00023212"/>
    </source>
</evidence>
<gene>
    <name evidence="7" type="ORF">NTJ_00826</name>
</gene>
<evidence type="ECO:0000256" key="5">
    <source>
        <dbReference type="SAM" id="MobiDB-lite"/>
    </source>
</evidence>
<evidence type="ECO:0000256" key="4">
    <source>
        <dbReference type="ARBA" id="ARBA00029452"/>
    </source>
</evidence>
<feature type="region of interest" description="Disordered" evidence="5">
    <location>
        <begin position="1"/>
        <end position="111"/>
    </location>
</feature>
<sequence length="209" mass="23243">MSQNPTPGAPKNDAVKKTLVRNCRSAVPAAPKGKPTSSENIQRKNSESSNARSASRPSDGNTAEKVVLSEPQLHSSLKLKENIEKMKNATKSVRFETKGPPDPQSKPSKKVNIRFDQKIYKDLIDLRVSEDDLQLPAIAGIGKQKETAKFREPVPVLSDYYRPSFTKEYIVKPYPPNFVPTPVPPQRPSTSSVLQAVKRWNVDDPLKII</sequence>
<evidence type="ECO:0000313" key="8">
    <source>
        <dbReference type="Proteomes" id="UP001307889"/>
    </source>
</evidence>
<evidence type="ECO:0000259" key="6">
    <source>
        <dbReference type="Pfam" id="PF15503"/>
    </source>
</evidence>
<reference evidence="7 8" key="1">
    <citation type="submission" date="2023-09" db="EMBL/GenBank/DDBJ databases">
        <title>Nesidiocoris tenuis whole genome shotgun sequence.</title>
        <authorList>
            <person name="Shibata T."/>
            <person name="Shimoda M."/>
            <person name="Kobayashi T."/>
            <person name="Uehara T."/>
        </authorList>
    </citation>
    <scope>NUCLEOTIDE SEQUENCE [LARGE SCALE GENOMIC DNA]</scope>
    <source>
        <strain evidence="7 8">Japan</strain>
    </source>
</reference>
<evidence type="ECO:0000256" key="1">
    <source>
        <dbReference type="ARBA" id="ARBA00004114"/>
    </source>
</evidence>
<comment type="subcellular location">
    <subcellularLocation>
        <location evidence="1">Cytoplasm</location>
        <location evidence="1">Cytoskeleton</location>
        <location evidence="1">Microtubule organizing center</location>
        <location evidence="1">Centrosome</location>
        <location evidence="1">Centriole</location>
    </subcellularLocation>
</comment>
<keyword evidence="3" id="KW-0206">Cytoskeleton</keyword>
<dbReference type="Proteomes" id="UP001307889">
    <property type="component" value="Chromosome 1"/>
</dbReference>
<proteinExistence type="inferred from homology"/>
<protein>
    <recommendedName>
        <fullName evidence="6">Protein phosphatase 1 regulatory subunit 35 C-terminal domain-containing protein</fullName>
    </recommendedName>
</protein>
<keyword evidence="2" id="KW-0963">Cytoplasm</keyword>